<evidence type="ECO:0000256" key="3">
    <source>
        <dbReference type="ARBA" id="ARBA00022475"/>
    </source>
</evidence>
<feature type="transmembrane region" description="Helical" evidence="7">
    <location>
        <begin position="312"/>
        <end position="336"/>
    </location>
</feature>
<sequence length="347" mass="40395">MNSRLLYMDNLKGICILLVVFCHYTLLSGSSVVGNAIMTLAWAAVPCFMMITGGLLCRKKSDFDWKKYIKRLITLYVVIILWRIVYILIYIVMNGNIYTGKAIIAGIFFMSDVNGINMDVFWYMKAYLVTYMIYPVIWFLLMNCGKKYMLNIMVVTGFSGIFIPTMNMIVTHYINFSIYDAAYLTPYLNYPYMIFYFVLGAFLLEYREMIHIKIKKNMPIILFVIGFMLLFIVKYKETGSFRWNNIYISNGYNRISTLIMSVGLYLCFDFYCDIKLGLGKLIGQSTMGIYYMHYIILAVFDKYLYSGIGIEYYSTIANSLKTIIITFICIVLTIIIKKIPFIKKMVV</sequence>
<feature type="transmembrane region" description="Helical" evidence="7">
    <location>
        <begin position="7"/>
        <end position="26"/>
    </location>
</feature>
<evidence type="ECO:0000256" key="6">
    <source>
        <dbReference type="ARBA" id="ARBA00023136"/>
    </source>
</evidence>
<feature type="transmembrane region" description="Helical" evidence="7">
    <location>
        <begin position="32"/>
        <end position="51"/>
    </location>
</feature>
<evidence type="ECO:0000256" key="4">
    <source>
        <dbReference type="ARBA" id="ARBA00022692"/>
    </source>
</evidence>
<evidence type="ECO:0000313" key="10">
    <source>
        <dbReference type="Proteomes" id="UP001442364"/>
    </source>
</evidence>
<protein>
    <submittedName>
        <fullName evidence="9">Acyltransferase</fullName>
        <ecNumber evidence="9">2.3.1.-</ecNumber>
    </submittedName>
</protein>
<keyword evidence="9" id="KW-0012">Acyltransferase</keyword>
<feature type="transmembrane region" description="Helical" evidence="7">
    <location>
        <begin position="255"/>
        <end position="274"/>
    </location>
</feature>
<feature type="transmembrane region" description="Helical" evidence="7">
    <location>
        <begin position="190"/>
        <end position="206"/>
    </location>
</feature>
<comment type="similarity">
    <text evidence="2">Belongs to the acyltransferase 3 family.</text>
</comment>
<dbReference type="EC" id="2.3.1.-" evidence="9"/>
<keyword evidence="10" id="KW-1185">Reference proteome</keyword>
<dbReference type="RefSeq" id="WP_349153255.1">
    <property type="nucleotide sequence ID" value="NZ_JBBMER010000002.1"/>
</dbReference>
<organism evidence="9 10">
    <name type="scientific">[Lactobacillus] rogosae</name>
    <dbReference type="NCBI Taxonomy" id="706562"/>
    <lineage>
        <taxon>Bacteria</taxon>
        <taxon>Bacillati</taxon>
        <taxon>Bacillota</taxon>
        <taxon>Clostridia</taxon>
        <taxon>Lachnospirales</taxon>
        <taxon>Lachnospiraceae</taxon>
        <taxon>Lachnospira</taxon>
    </lineage>
</organism>
<feature type="transmembrane region" description="Helical" evidence="7">
    <location>
        <begin position="148"/>
        <end position="170"/>
    </location>
</feature>
<keyword evidence="6 7" id="KW-0472">Membrane</keyword>
<evidence type="ECO:0000256" key="2">
    <source>
        <dbReference type="ARBA" id="ARBA00007400"/>
    </source>
</evidence>
<evidence type="ECO:0000313" key="9">
    <source>
        <dbReference type="EMBL" id="MEQ2378886.1"/>
    </source>
</evidence>
<proteinExistence type="inferred from homology"/>
<accession>A0ABV1BT08</accession>
<feature type="transmembrane region" description="Helical" evidence="7">
    <location>
        <begin position="218"/>
        <end position="235"/>
    </location>
</feature>
<dbReference type="Pfam" id="PF01757">
    <property type="entry name" value="Acyl_transf_3"/>
    <property type="match status" value="1"/>
</dbReference>
<evidence type="ECO:0000256" key="1">
    <source>
        <dbReference type="ARBA" id="ARBA00004651"/>
    </source>
</evidence>
<keyword evidence="4 7" id="KW-0812">Transmembrane</keyword>
<keyword evidence="5 7" id="KW-1133">Transmembrane helix</keyword>
<dbReference type="Proteomes" id="UP001442364">
    <property type="component" value="Unassembled WGS sequence"/>
</dbReference>
<dbReference type="GO" id="GO:0016746">
    <property type="term" value="F:acyltransferase activity"/>
    <property type="evidence" value="ECO:0007669"/>
    <property type="project" value="UniProtKB-KW"/>
</dbReference>
<feature type="transmembrane region" description="Helical" evidence="7">
    <location>
        <begin position="120"/>
        <end position="141"/>
    </location>
</feature>
<keyword evidence="9" id="KW-0808">Transferase</keyword>
<comment type="subcellular location">
    <subcellularLocation>
        <location evidence="1">Cell membrane</location>
        <topology evidence="1">Multi-pass membrane protein</topology>
    </subcellularLocation>
</comment>
<dbReference type="PANTHER" id="PTHR40074:SF2">
    <property type="entry name" value="O-ACETYLTRANSFERASE WECH"/>
    <property type="match status" value="1"/>
</dbReference>
<evidence type="ECO:0000256" key="5">
    <source>
        <dbReference type="ARBA" id="ARBA00022989"/>
    </source>
</evidence>
<feature type="transmembrane region" description="Helical" evidence="7">
    <location>
        <begin position="72"/>
        <end position="93"/>
    </location>
</feature>
<reference evidence="9 10" key="1">
    <citation type="submission" date="2024-03" db="EMBL/GenBank/DDBJ databases">
        <title>Human intestinal bacterial collection.</title>
        <authorList>
            <person name="Pauvert C."/>
            <person name="Hitch T.C.A."/>
            <person name="Clavel T."/>
        </authorList>
    </citation>
    <scope>NUCLEOTIDE SEQUENCE [LARGE SCALE GENOMIC DNA]</scope>
    <source>
        <strain evidence="9 10">CLA-AA-H255</strain>
    </source>
</reference>
<dbReference type="PANTHER" id="PTHR40074">
    <property type="entry name" value="O-ACETYLTRANSFERASE WECH"/>
    <property type="match status" value="1"/>
</dbReference>
<feature type="transmembrane region" description="Helical" evidence="7">
    <location>
        <begin position="281"/>
        <end position="300"/>
    </location>
</feature>
<dbReference type="EMBL" id="JBBMER010000002">
    <property type="protein sequence ID" value="MEQ2378886.1"/>
    <property type="molecule type" value="Genomic_DNA"/>
</dbReference>
<evidence type="ECO:0000259" key="8">
    <source>
        <dbReference type="Pfam" id="PF01757"/>
    </source>
</evidence>
<keyword evidence="3" id="KW-1003">Cell membrane</keyword>
<gene>
    <name evidence="9" type="ORF">WMO14_03165</name>
</gene>
<name>A0ABV1BT08_9FIRM</name>
<evidence type="ECO:0000256" key="7">
    <source>
        <dbReference type="SAM" id="Phobius"/>
    </source>
</evidence>
<feature type="domain" description="Acyltransferase 3" evidence="8">
    <location>
        <begin position="6"/>
        <end position="336"/>
    </location>
</feature>
<comment type="caution">
    <text evidence="9">The sequence shown here is derived from an EMBL/GenBank/DDBJ whole genome shotgun (WGS) entry which is preliminary data.</text>
</comment>
<dbReference type="InterPro" id="IPR002656">
    <property type="entry name" value="Acyl_transf_3_dom"/>
</dbReference>